<evidence type="ECO:0000259" key="10">
    <source>
        <dbReference type="PROSITE" id="PS50011"/>
    </source>
</evidence>
<name>A0A2I0ABV5_9ASPA</name>
<evidence type="ECO:0000256" key="7">
    <source>
        <dbReference type="ARBA" id="ARBA00046288"/>
    </source>
</evidence>
<dbReference type="FunFam" id="3.80.10.10:FF:000627">
    <property type="entry name" value="Probable leucine-rich repeat receptor-like protein kinase At2g33170"/>
    <property type="match status" value="1"/>
</dbReference>
<dbReference type="Pfam" id="PF08263">
    <property type="entry name" value="LRRNT_2"/>
    <property type="match status" value="1"/>
</dbReference>
<dbReference type="OrthoDB" id="676979at2759"/>
<evidence type="ECO:0000256" key="3">
    <source>
        <dbReference type="ARBA" id="ARBA00022729"/>
    </source>
</evidence>
<dbReference type="InterPro" id="IPR011009">
    <property type="entry name" value="Kinase-like_dom_sf"/>
</dbReference>
<keyword evidence="11" id="KW-0418">Kinase</keyword>
<dbReference type="Gene3D" id="3.80.10.10">
    <property type="entry name" value="Ribonuclease Inhibitor"/>
    <property type="match status" value="1"/>
</dbReference>
<evidence type="ECO:0000256" key="2">
    <source>
        <dbReference type="ARBA" id="ARBA00022692"/>
    </source>
</evidence>
<dbReference type="Gene3D" id="3.30.200.20">
    <property type="entry name" value="Phosphorylase Kinase, domain 1"/>
    <property type="match status" value="1"/>
</dbReference>
<dbReference type="InterPro" id="IPR032675">
    <property type="entry name" value="LRR_dom_sf"/>
</dbReference>
<feature type="signal peptide" evidence="9">
    <location>
        <begin position="1"/>
        <end position="18"/>
    </location>
</feature>
<keyword evidence="12" id="KW-1185">Reference proteome</keyword>
<dbReference type="GO" id="GO:0004672">
    <property type="term" value="F:protein kinase activity"/>
    <property type="evidence" value="ECO:0007669"/>
    <property type="project" value="InterPro"/>
</dbReference>
<sequence>MGSARSPLLLLLAVQCLALFFPSHSLLQQEVLALKAFKRDILEDPLAVLYDWNTLGGEPCSWFGVLCSRAQIHVVALNLSRSSLKGFIAPELGLLSFLEKLILDNNLFFGTIPRQIGNLKNLMVLDFSVNRLTGPIPPDLGNLTSLANMNLHYNGLTGSIPSELVKLVDLVELRVDRNRLTGPILGGVILNSTHEMHNMSASQKNEKRTCNFPRLKIGDFSYNFLIGDIPTCLKNLPRSAFQGNCLRDEYASLQRSPQTCGFQKSEGILNGTTKQSRKETGHPKLQQPEWLLIIEACTVAILFIIFIAVVLTAYGKYQLKPYIKFPWKRHTKWKDISVSIDGEMLKDVKIFNRQELELACEDFSNIIGSSSDSIVYKGTLKNGPEIAVISLCISEDQWTNYLELYFQSKVADLARVNHANTAKLLGYCKENNPFSRMLVFEYASNGTLYEHLHYGEGSQLSWFRRMKITLGIAQGLRYLHTELQPPFSLSELNSSTVYLTEDFTAKLVDFESWKMVLSKSEKNSGQICSGGSLHTLSCSADDLQFDVQCNTFSFGVLLLEIISRRHHYCKEKGRLVDWASEYLQNPDEISKLVDPELKDVKADDLAVLCSVISLCIDPDPSKRPSMQIIAAVLENGIDISAAAVLKDSSLEWANLALAS</sequence>
<accession>A0A2I0ABV5</accession>
<reference evidence="11 12" key="1">
    <citation type="journal article" date="2017" name="Nature">
        <title>The Apostasia genome and the evolution of orchids.</title>
        <authorList>
            <person name="Zhang G.Q."/>
            <person name="Liu K.W."/>
            <person name="Li Z."/>
            <person name="Lohaus R."/>
            <person name="Hsiao Y.Y."/>
            <person name="Niu S.C."/>
            <person name="Wang J.Y."/>
            <person name="Lin Y.C."/>
            <person name="Xu Q."/>
            <person name="Chen L.J."/>
            <person name="Yoshida K."/>
            <person name="Fujiwara S."/>
            <person name="Wang Z.W."/>
            <person name="Zhang Y.Q."/>
            <person name="Mitsuda N."/>
            <person name="Wang M."/>
            <person name="Liu G.H."/>
            <person name="Pecoraro L."/>
            <person name="Huang H.X."/>
            <person name="Xiao X.J."/>
            <person name="Lin M."/>
            <person name="Wu X.Y."/>
            <person name="Wu W.L."/>
            <person name="Chen Y.Y."/>
            <person name="Chang S.B."/>
            <person name="Sakamoto S."/>
            <person name="Ohme-Takagi M."/>
            <person name="Yagi M."/>
            <person name="Zeng S.J."/>
            <person name="Shen C.Y."/>
            <person name="Yeh C.M."/>
            <person name="Luo Y.B."/>
            <person name="Tsai W.C."/>
            <person name="Van de Peer Y."/>
            <person name="Liu Z.J."/>
        </authorList>
    </citation>
    <scope>NUCLEOTIDE SEQUENCE [LARGE SCALE GENOMIC DNA]</scope>
    <source>
        <strain evidence="12">cv. Shenzhen</strain>
        <tissue evidence="11">Stem</tissue>
    </source>
</reference>
<protein>
    <submittedName>
        <fullName evidence="11">Putative LRR receptor-like serine/threonine-protein kinase</fullName>
    </submittedName>
</protein>
<organism evidence="11 12">
    <name type="scientific">Apostasia shenzhenica</name>
    <dbReference type="NCBI Taxonomy" id="1088818"/>
    <lineage>
        <taxon>Eukaryota</taxon>
        <taxon>Viridiplantae</taxon>
        <taxon>Streptophyta</taxon>
        <taxon>Embryophyta</taxon>
        <taxon>Tracheophyta</taxon>
        <taxon>Spermatophyta</taxon>
        <taxon>Magnoliopsida</taxon>
        <taxon>Liliopsida</taxon>
        <taxon>Asparagales</taxon>
        <taxon>Orchidaceae</taxon>
        <taxon>Apostasioideae</taxon>
        <taxon>Apostasia</taxon>
    </lineage>
</organism>
<dbReference type="InterPro" id="IPR013210">
    <property type="entry name" value="LRR_N_plant-typ"/>
</dbReference>
<gene>
    <name evidence="11" type="ORF">AXF42_Ash002008</name>
</gene>
<dbReference type="PANTHER" id="PTHR46084:SF41">
    <property type="entry name" value="LRR RECEPTOR-LIKE SERINE_THREONINE-PROTEIN KINASE-RELATED"/>
    <property type="match status" value="1"/>
</dbReference>
<comment type="subcellular location">
    <subcellularLocation>
        <location evidence="7">Endomembrane system</location>
        <topology evidence="7">Single-pass type I membrane protein</topology>
    </subcellularLocation>
</comment>
<evidence type="ECO:0000256" key="5">
    <source>
        <dbReference type="ARBA" id="ARBA00022989"/>
    </source>
</evidence>
<evidence type="ECO:0000256" key="6">
    <source>
        <dbReference type="ARBA" id="ARBA00023136"/>
    </source>
</evidence>
<dbReference type="SUPFAM" id="SSF56112">
    <property type="entry name" value="Protein kinase-like (PK-like)"/>
    <property type="match status" value="1"/>
</dbReference>
<evidence type="ECO:0000256" key="9">
    <source>
        <dbReference type="SAM" id="SignalP"/>
    </source>
</evidence>
<dbReference type="Pfam" id="PF07714">
    <property type="entry name" value="PK_Tyr_Ser-Thr"/>
    <property type="match status" value="1"/>
</dbReference>
<dbReference type="Proteomes" id="UP000236161">
    <property type="component" value="Unassembled WGS sequence"/>
</dbReference>
<dbReference type="InterPro" id="IPR001245">
    <property type="entry name" value="Ser-Thr/Tyr_kinase_cat_dom"/>
</dbReference>
<dbReference type="PROSITE" id="PS50011">
    <property type="entry name" value="PROTEIN_KINASE_DOM"/>
    <property type="match status" value="1"/>
</dbReference>
<dbReference type="GO" id="GO:0005524">
    <property type="term" value="F:ATP binding"/>
    <property type="evidence" value="ECO:0007669"/>
    <property type="project" value="InterPro"/>
</dbReference>
<keyword evidence="2 8" id="KW-0812">Transmembrane</keyword>
<dbReference type="SMART" id="SM00220">
    <property type="entry name" value="S_TKc"/>
    <property type="match status" value="1"/>
</dbReference>
<keyword evidence="5 8" id="KW-1133">Transmembrane helix</keyword>
<evidence type="ECO:0000256" key="8">
    <source>
        <dbReference type="SAM" id="Phobius"/>
    </source>
</evidence>
<keyword evidence="4" id="KW-0677">Repeat</keyword>
<evidence type="ECO:0000313" key="12">
    <source>
        <dbReference type="Proteomes" id="UP000236161"/>
    </source>
</evidence>
<dbReference type="Pfam" id="PF00560">
    <property type="entry name" value="LRR_1"/>
    <property type="match status" value="1"/>
</dbReference>
<proteinExistence type="predicted"/>
<dbReference type="InterPro" id="IPR001611">
    <property type="entry name" value="Leu-rich_rpt"/>
</dbReference>
<feature type="chain" id="PRO_5014184799" evidence="9">
    <location>
        <begin position="19"/>
        <end position="659"/>
    </location>
</feature>
<keyword evidence="11" id="KW-0675">Receptor</keyword>
<feature type="domain" description="Protein kinase" evidence="10">
    <location>
        <begin position="361"/>
        <end position="637"/>
    </location>
</feature>
<evidence type="ECO:0000256" key="1">
    <source>
        <dbReference type="ARBA" id="ARBA00022614"/>
    </source>
</evidence>
<dbReference type="EMBL" id="KZ452001">
    <property type="protein sequence ID" value="PKA53027.1"/>
    <property type="molecule type" value="Genomic_DNA"/>
</dbReference>
<keyword evidence="3 9" id="KW-0732">Signal</keyword>
<dbReference type="AlphaFoldDB" id="A0A2I0ABV5"/>
<dbReference type="PANTHER" id="PTHR46084">
    <property type="entry name" value="PROTEIN MALE DISCOVERER 2"/>
    <property type="match status" value="1"/>
</dbReference>
<keyword evidence="6 8" id="KW-0472">Membrane</keyword>
<evidence type="ECO:0000313" key="11">
    <source>
        <dbReference type="EMBL" id="PKA53027.1"/>
    </source>
</evidence>
<dbReference type="SUPFAM" id="SSF52058">
    <property type="entry name" value="L domain-like"/>
    <property type="match status" value="1"/>
</dbReference>
<keyword evidence="1" id="KW-0433">Leucine-rich repeat</keyword>
<dbReference type="Gene3D" id="1.10.510.10">
    <property type="entry name" value="Transferase(Phosphotransferase) domain 1"/>
    <property type="match status" value="1"/>
</dbReference>
<feature type="transmembrane region" description="Helical" evidence="8">
    <location>
        <begin position="290"/>
        <end position="314"/>
    </location>
</feature>
<keyword evidence="11" id="KW-0808">Transferase</keyword>
<dbReference type="FunFam" id="3.30.200.20:FF:000489">
    <property type="entry name" value="Inactive receptor-like serine/threonine-protein kinase"/>
    <property type="match status" value="1"/>
</dbReference>
<dbReference type="InterPro" id="IPR000719">
    <property type="entry name" value="Prot_kinase_dom"/>
</dbReference>
<dbReference type="STRING" id="1088818.A0A2I0ABV5"/>
<dbReference type="GO" id="GO:0012505">
    <property type="term" value="C:endomembrane system"/>
    <property type="evidence" value="ECO:0007669"/>
    <property type="project" value="UniProtKB-SubCell"/>
</dbReference>
<evidence type="ECO:0000256" key="4">
    <source>
        <dbReference type="ARBA" id="ARBA00022737"/>
    </source>
</evidence>